<reference evidence="4" key="2">
    <citation type="journal article" date="2016" name="Sci. Rep.">
        <title>Dictyocaulus viviparus genome, variome and transcriptome elucidate lungworm biology and support future intervention.</title>
        <authorList>
            <person name="McNulty S.N."/>
            <person name="Strube C."/>
            <person name="Rosa B.A."/>
            <person name="Martin J.C."/>
            <person name="Tyagi R."/>
            <person name="Choi Y.J."/>
            <person name="Wang Q."/>
            <person name="Hallsworth Pepin K."/>
            <person name="Zhang X."/>
            <person name="Ozersky P."/>
            <person name="Wilson R.K."/>
            <person name="Sternberg P.W."/>
            <person name="Gasser R.B."/>
            <person name="Mitreva M."/>
        </authorList>
    </citation>
    <scope>NUCLEOTIDE SEQUENCE [LARGE SCALE GENOMIC DNA]</scope>
    <source>
        <strain evidence="4">HannoverDv2000</strain>
    </source>
</reference>
<keyword evidence="1" id="KW-0472">Membrane</keyword>
<sequence length="203" mass="23291">MSPYQMCVYALLICTVIGRKSRGGDSHSGRSYRTKTTTPRFIRKFSKIGSIERTSLFRSTVFGAATTYVTFKAGKHIINDPEKPIVFDSRAYYWNSDLQMPDETLPVQCVNKIDPQDPQFGRVYYANDSRPTEIAYGCADADYCCGYDCCQETTFFTSLFILLIMILVFSIVTVFCIQAFRWGINCMYICKYGHPREFHPLKI</sequence>
<proteinExistence type="predicted"/>
<dbReference type="InterPro" id="IPR002619">
    <property type="entry name" value="CX"/>
</dbReference>
<keyword evidence="1" id="KW-1133">Transmembrane helix</keyword>
<gene>
    <name evidence="3" type="ORF">DICVIV_06446</name>
</gene>
<reference evidence="3 4" key="1">
    <citation type="submission" date="2013-11" db="EMBL/GenBank/DDBJ databases">
        <title>Draft genome of the bovine lungworm Dictyocaulus viviparus.</title>
        <authorList>
            <person name="Mitreva M."/>
        </authorList>
    </citation>
    <scope>NUCLEOTIDE SEQUENCE [LARGE SCALE GENOMIC DNA]</scope>
    <source>
        <strain evidence="3 4">HannoverDv2000</strain>
    </source>
</reference>
<dbReference type="Pfam" id="PF01705">
    <property type="entry name" value="CX"/>
    <property type="match status" value="1"/>
</dbReference>
<evidence type="ECO:0000256" key="1">
    <source>
        <dbReference type="SAM" id="Phobius"/>
    </source>
</evidence>
<protein>
    <submittedName>
        <fullName evidence="3">CX module</fullName>
    </submittedName>
</protein>
<evidence type="ECO:0000313" key="3">
    <source>
        <dbReference type="EMBL" id="KJH47459.1"/>
    </source>
</evidence>
<keyword evidence="4" id="KW-1185">Reference proteome</keyword>
<keyword evidence="1" id="KW-0812">Transmembrane</keyword>
<dbReference type="PANTHER" id="PTHR47520:SF13">
    <property type="entry name" value="PROTEIN CBG10012"/>
    <property type="match status" value="1"/>
</dbReference>
<dbReference type="PANTHER" id="PTHR47520">
    <property type="entry name" value="CX DOMAIN-CONTAINING PROTEIN-RELATED"/>
    <property type="match status" value="1"/>
</dbReference>
<name>A0A0D8XUL9_DICVI</name>
<evidence type="ECO:0000259" key="2">
    <source>
        <dbReference type="Pfam" id="PF01705"/>
    </source>
</evidence>
<organism evidence="3 4">
    <name type="scientific">Dictyocaulus viviparus</name>
    <name type="common">Bovine lungworm</name>
    <dbReference type="NCBI Taxonomy" id="29172"/>
    <lineage>
        <taxon>Eukaryota</taxon>
        <taxon>Metazoa</taxon>
        <taxon>Ecdysozoa</taxon>
        <taxon>Nematoda</taxon>
        <taxon>Chromadorea</taxon>
        <taxon>Rhabditida</taxon>
        <taxon>Rhabditina</taxon>
        <taxon>Rhabditomorpha</taxon>
        <taxon>Strongyloidea</taxon>
        <taxon>Metastrongylidae</taxon>
        <taxon>Dictyocaulus</taxon>
    </lineage>
</organism>
<dbReference type="AlphaFoldDB" id="A0A0D8XUL9"/>
<feature type="domain" description="CX" evidence="2">
    <location>
        <begin position="92"/>
        <end position="151"/>
    </location>
</feature>
<dbReference type="Proteomes" id="UP000053766">
    <property type="component" value="Unassembled WGS sequence"/>
</dbReference>
<feature type="transmembrane region" description="Helical" evidence="1">
    <location>
        <begin position="155"/>
        <end position="177"/>
    </location>
</feature>
<dbReference type="EMBL" id="KN716306">
    <property type="protein sequence ID" value="KJH47459.1"/>
    <property type="molecule type" value="Genomic_DNA"/>
</dbReference>
<accession>A0A0D8XUL9</accession>
<dbReference type="OrthoDB" id="5806435at2759"/>
<evidence type="ECO:0000313" key="4">
    <source>
        <dbReference type="Proteomes" id="UP000053766"/>
    </source>
</evidence>